<comment type="cofactor">
    <cofactor evidence="1">
        <name>FMN</name>
        <dbReference type="ChEBI" id="CHEBI:58210"/>
    </cofactor>
</comment>
<dbReference type="STRING" id="1470434.AZF00_12855"/>
<dbReference type="Gene3D" id="3.20.20.70">
    <property type="entry name" value="Aldolase class I"/>
    <property type="match status" value="1"/>
</dbReference>
<sequence length="697" mass="74626">MSEAAIGRMQLRNRTVLAAMGTEFILDDGSIGERAMAYYEARAAGGVGLIVLETSSVAWPFGMSMPKMLGLSKDEFLPGLSELAQRVQKHDCRIAAQLNHSGKVSAFDVAEGREILVPSRPKPAPNDMGEGLTMAEMANFVRSAGPDGKGPRYKEMDQQDIDWVVGCFASAARLVADAGFDGVEIHAGHGYLLSSYLSPYANRRDDNYGGSLENRARLLLEVVAAIKVAVGDDFPIMVRIDAHEYRTEGGITLGDAVAVSKMLEVAGCHAINVSAYSNNSAIGFTEGPLVHEPGGYIGFAKAVKAAIGIPVIAVGRIEPDVAERHIAAGDFDFLAMGRKLLADPELPNKLRDGRQSDVRPCIYCYICVSQIFINQPLRCAVNPAVGHENALGQIVPAETPRRILVVGGGPGGMEAARVLALRGHQVQLWEGDSVLGGTLRVAALAYEPNGQLLSYLKNAITELPIAVSLNKMASIESIKAARVDAVVLATGAKRSAPLIVGKDLPHVLDGEQLRDMLFAGRAPSKLTWYHRVMLRLSHMLGLSRNIDVLRKLSHVYMPLGKKICIIGGGLVGLEVAELLAERGRQVTVLEAGRDLGSELSVVRRWRVLHDLKSHGVDLRRGASVSEITAGSVCYTQGESHGEIAADNVIIALGAEPDTSILSQLSAINIDAHNIGDSAEVTYIDGAIRTARELAIRL</sequence>
<evidence type="ECO:0000256" key="8">
    <source>
        <dbReference type="ARBA" id="ARBA00023004"/>
    </source>
</evidence>
<name>A0A127MAX6_9GAMM</name>
<dbReference type="SUPFAM" id="SSF51905">
    <property type="entry name" value="FAD/NAD(P)-binding domain"/>
    <property type="match status" value="1"/>
</dbReference>
<evidence type="ECO:0000313" key="13">
    <source>
        <dbReference type="Proteomes" id="UP000074119"/>
    </source>
</evidence>
<accession>A0A127MAX6</accession>
<comment type="similarity">
    <text evidence="3">In the N-terminal section; belongs to the NADH:flavin oxidoreductase/NADH oxidase family.</text>
</comment>
<dbReference type="InterPro" id="IPR051793">
    <property type="entry name" value="NADH:flavin_oxidoreductase"/>
</dbReference>
<evidence type="ECO:0000256" key="9">
    <source>
        <dbReference type="ARBA" id="ARBA00023014"/>
    </source>
</evidence>
<dbReference type="Pfam" id="PF07992">
    <property type="entry name" value="Pyr_redox_2"/>
    <property type="match status" value="1"/>
</dbReference>
<dbReference type="AlphaFoldDB" id="A0A127MAX6"/>
<dbReference type="EMBL" id="CP014544">
    <property type="protein sequence ID" value="AMO70366.1"/>
    <property type="molecule type" value="Genomic_DNA"/>
</dbReference>
<dbReference type="InterPro" id="IPR001155">
    <property type="entry name" value="OxRdtase_FMN_N"/>
</dbReference>
<organism evidence="12 13">
    <name type="scientific">Zhongshania aliphaticivorans</name>
    <dbReference type="NCBI Taxonomy" id="1470434"/>
    <lineage>
        <taxon>Bacteria</taxon>
        <taxon>Pseudomonadati</taxon>
        <taxon>Pseudomonadota</taxon>
        <taxon>Gammaproteobacteria</taxon>
        <taxon>Cellvibrionales</taxon>
        <taxon>Spongiibacteraceae</taxon>
        <taxon>Zhongshania</taxon>
    </lineage>
</organism>
<evidence type="ECO:0000259" key="11">
    <source>
        <dbReference type="Pfam" id="PF07992"/>
    </source>
</evidence>
<keyword evidence="8" id="KW-0408">Iron</keyword>
<dbReference type="InterPro" id="IPR036188">
    <property type="entry name" value="FAD/NAD-bd_sf"/>
</dbReference>
<evidence type="ECO:0000256" key="6">
    <source>
        <dbReference type="ARBA" id="ARBA00022723"/>
    </source>
</evidence>
<feature type="domain" description="NADH:flavin oxidoreductase/NADH oxidase N-terminal" evidence="10">
    <location>
        <begin position="6"/>
        <end position="355"/>
    </location>
</feature>
<dbReference type="InterPro" id="IPR013785">
    <property type="entry name" value="Aldolase_TIM"/>
</dbReference>
<dbReference type="PANTHER" id="PTHR42917:SF2">
    <property type="entry name" value="2,4-DIENOYL-COA REDUCTASE [(2E)-ENOYL-COA-PRODUCING]"/>
    <property type="match status" value="1"/>
</dbReference>
<dbReference type="SUPFAM" id="SSF51395">
    <property type="entry name" value="FMN-linked oxidoreductases"/>
    <property type="match status" value="1"/>
</dbReference>
<evidence type="ECO:0000256" key="3">
    <source>
        <dbReference type="ARBA" id="ARBA00011048"/>
    </source>
</evidence>
<comment type="cofactor">
    <cofactor evidence="2">
        <name>[4Fe-4S] cluster</name>
        <dbReference type="ChEBI" id="CHEBI:49883"/>
    </cofactor>
</comment>
<dbReference type="GO" id="GO:0046872">
    <property type="term" value="F:metal ion binding"/>
    <property type="evidence" value="ECO:0007669"/>
    <property type="project" value="UniProtKB-KW"/>
</dbReference>
<evidence type="ECO:0000256" key="2">
    <source>
        <dbReference type="ARBA" id="ARBA00001966"/>
    </source>
</evidence>
<keyword evidence="6" id="KW-0479">Metal-binding</keyword>
<dbReference type="KEGG" id="zal:AZF00_12855"/>
<dbReference type="GO" id="GO:0010181">
    <property type="term" value="F:FMN binding"/>
    <property type="evidence" value="ECO:0007669"/>
    <property type="project" value="InterPro"/>
</dbReference>
<keyword evidence="7" id="KW-0560">Oxidoreductase</keyword>
<gene>
    <name evidence="12" type="ORF">AZF00_12855</name>
</gene>
<evidence type="ECO:0000256" key="4">
    <source>
        <dbReference type="ARBA" id="ARBA00022630"/>
    </source>
</evidence>
<evidence type="ECO:0000259" key="10">
    <source>
        <dbReference type="Pfam" id="PF00724"/>
    </source>
</evidence>
<dbReference type="CDD" id="cd02803">
    <property type="entry name" value="OYE_like_FMN_family"/>
    <property type="match status" value="1"/>
</dbReference>
<dbReference type="Pfam" id="PF00724">
    <property type="entry name" value="Oxidored_FMN"/>
    <property type="match status" value="1"/>
</dbReference>
<reference evidence="12 13" key="1">
    <citation type="submission" date="2015-12" db="EMBL/GenBank/DDBJ databases">
        <authorList>
            <person name="Shamseldin A."/>
            <person name="Moawad H."/>
            <person name="Abd El-Rahim W.M."/>
            <person name="Sadowsky M.J."/>
        </authorList>
    </citation>
    <scope>NUCLEOTIDE SEQUENCE [LARGE SCALE GENOMIC DNA]</scope>
    <source>
        <strain evidence="12 13">SM2</strain>
    </source>
</reference>
<dbReference type="PRINTS" id="PR00368">
    <property type="entry name" value="FADPNR"/>
</dbReference>
<dbReference type="GO" id="GO:0051536">
    <property type="term" value="F:iron-sulfur cluster binding"/>
    <property type="evidence" value="ECO:0007669"/>
    <property type="project" value="UniProtKB-KW"/>
</dbReference>
<proteinExistence type="inferred from homology"/>
<dbReference type="GO" id="GO:0016491">
    <property type="term" value="F:oxidoreductase activity"/>
    <property type="evidence" value="ECO:0007669"/>
    <property type="project" value="UniProtKB-KW"/>
</dbReference>
<evidence type="ECO:0000313" key="12">
    <source>
        <dbReference type="EMBL" id="AMO70366.1"/>
    </source>
</evidence>
<dbReference type="Proteomes" id="UP000074119">
    <property type="component" value="Chromosome"/>
</dbReference>
<dbReference type="PANTHER" id="PTHR42917">
    <property type="entry name" value="2,4-DIENOYL-COA REDUCTASE"/>
    <property type="match status" value="1"/>
</dbReference>
<protein>
    <submittedName>
        <fullName evidence="12">Effector protein</fullName>
    </submittedName>
</protein>
<dbReference type="Gene3D" id="3.50.50.60">
    <property type="entry name" value="FAD/NAD(P)-binding domain"/>
    <property type="match status" value="3"/>
</dbReference>
<evidence type="ECO:0000256" key="7">
    <source>
        <dbReference type="ARBA" id="ARBA00023002"/>
    </source>
</evidence>
<evidence type="ECO:0000256" key="1">
    <source>
        <dbReference type="ARBA" id="ARBA00001917"/>
    </source>
</evidence>
<keyword evidence="4" id="KW-0285">Flavoprotein</keyword>
<dbReference type="Gene3D" id="3.40.50.720">
    <property type="entry name" value="NAD(P)-binding Rossmann-like Domain"/>
    <property type="match status" value="2"/>
</dbReference>
<keyword evidence="9" id="KW-0411">Iron-sulfur</keyword>
<evidence type="ECO:0000256" key="5">
    <source>
        <dbReference type="ARBA" id="ARBA00022643"/>
    </source>
</evidence>
<dbReference type="InterPro" id="IPR023753">
    <property type="entry name" value="FAD/NAD-binding_dom"/>
</dbReference>
<keyword evidence="5" id="KW-0288">FMN</keyword>
<dbReference type="PRINTS" id="PR00411">
    <property type="entry name" value="PNDRDTASEI"/>
</dbReference>
<feature type="domain" description="FAD/NAD(P)-binding" evidence="11">
    <location>
        <begin position="402"/>
        <end position="666"/>
    </location>
</feature>